<evidence type="ECO:0000256" key="7">
    <source>
        <dbReference type="PROSITE-ProRule" id="PRU01331"/>
    </source>
</evidence>
<evidence type="ECO:0000256" key="8">
    <source>
        <dbReference type="RuleBase" id="RU000384"/>
    </source>
</evidence>
<dbReference type="GO" id="GO:0005524">
    <property type="term" value="F:ATP binding"/>
    <property type="evidence" value="ECO:0007669"/>
    <property type="project" value="UniProtKB-KW"/>
</dbReference>
<dbReference type="PANTHER" id="PTHR43785">
    <property type="entry name" value="GAMMA-GLUTAMYLPUTRESCINE SYNTHETASE"/>
    <property type="match status" value="1"/>
</dbReference>
<dbReference type="Gene3D" id="3.10.20.70">
    <property type="entry name" value="Glutamine synthetase, N-terminal domain"/>
    <property type="match status" value="1"/>
</dbReference>
<evidence type="ECO:0000256" key="1">
    <source>
        <dbReference type="ARBA" id="ARBA00001946"/>
    </source>
</evidence>
<dbReference type="SMART" id="SM01230">
    <property type="entry name" value="Gln-synt_C"/>
    <property type="match status" value="1"/>
</dbReference>
<dbReference type="AlphaFoldDB" id="A0A090G831"/>
<dbReference type="Pfam" id="PF16952">
    <property type="entry name" value="Gln-synt_N_2"/>
    <property type="match status" value="1"/>
</dbReference>
<dbReference type="GO" id="GO:0004356">
    <property type="term" value="F:glutamine synthetase activity"/>
    <property type="evidence" value="ECO:0007669"/>
    <property type="project" value="InterPro"/>
</dbReference>
<comment type="cofactor">
    <cofactor evidence="1">
        <name>Mg(2+)</name>
        <dbReference type="ChEBI" id="CHEBI:18420"/>
    </cofactor>
</comment>
<comment type="function">
    <text evidence="2">Catalyzes the ATP-dependent biosynthesis of glutamine from glutamate and ammonia.</text>
</comment>
<evidence type="ECO:0000256" key="3">
    <source>
        <dbReference type="ARBA" id="ARBA00022598"/>
    </source>
</evidence>
<dbReference type="Pfam" id="PF00120">
    <property type="entry name" value="Gln-synt_C"/>
    <property type="match status" value="1"/>
</dbReference>
<evidence type="ECO:0000313" key="10">
    <source>
        <dbReference type="EMBL" id="CDX54344.1"/>
    </source>
</evidence>
<evidence type="ECO:0000256" key="6">
    <source>
        <dbReference type="ARBA" id="ARBA00023231"/>
    </source>
</evidence>
<dbReference type="InterPro" id="IPR008146">
    <property type="entry name" value="Gln_synth_cat_dom"/>
</dbReference>
<dbReference type="GO" id="GO:0006542">
    <property type="term" value="P:glutamine biosynthetic process"/>
    <property type="evidence" value="ECO:0007669"/>
    <property type="project" value="InterPro"/>
</dbReference>
<keyword evidence="5" id="KW-0067">ATP-binding</keyword>
<sequence length="459" mass="49993">MEFHKQPHPRLGRLAAGQGKEADKMIREPLLFVATCDVSGRVRGKAFPLDLIEKRAGRGVGWTPTNVQITCFDAIAESPYGSLGDLLLVPDRDSRVTVDFEDGSPAEDFMLGDILTLEGAPWECCTRSILKSALKKLEDVAGVRLVGAFEHEFHLKAGEGGGAYSMEGYRNRAAFAATLMAAIKTAGLKPDTVMKEYGVGQYEVTISPERGVRVADAGLVLREMVRATARRFDDEASFTPIRHPDGVGNGVHIHLSFEDSSGRPATYDENGPHGMSAITQAFVAGVLKYLDSIVAFTAPSSVSYLRLTPHRWSAAFNNLGVRDREASVRICPTTARDPEDVARQYNIEFRAADAAASPHLALAAIVHAGVQGIVEKLEAPRATQEDLSLLDPAALAARGFTRLPQSLGEAIERMMANETVRGWFPAGFCEVYRDHKLGELKFLGDRSVLEQCKAYEAVY</sequence>
<name>A0A090G831_MESPL</name>
<keyword evidence="4" id="KW-0547">Nucleotide-binding</keyword>
<keyword evidence="3" id="KW-0436">Ligase</keyword>
<protein>
    <submittedName>
        <fullName evidence="10">Glutamine synthetase family protein</fullName>
    </submittedName>
</protein>
<dbReference type="EMBL" id="CCNE01000011">
    <property type="protein sequence ID" value="CDX54344.1"/>
    <property type="molecule type" value="Genomic_DNA"/>
</dbReference>
<dbReference type="PROSITE" id="PS51987">
    <property type="entry name" value="GS_CATALYTIC"/>
    <property type="match status" value="1"/>
</dbReference>
<dbReference type="InterPro" id="IPR008147">
    <property type="entry name" value="Gln_synt_N"/>
</dbReference>
<evidence type="ECO:0000256" key="2">
    <source>
        <dbReference type="ARBA" id="ARBA00003117"/>
    </source>
</evidence>
<dbReference type="Gene3D" id="3.30.590.10">
    <property type="entry name" value="Glutamine synthetase/guanido kinase, catalytic domain"/>
    <property type="match status" value="1"/>
</dbReference>
<evidence type="ECO:0000256" key="4">
    <source>
        <dbReference type="ARBA" id="ARBA00022741"/>
    </source>
</evidence>
<accession>A0A090G831</accession>
<gene>
    <name evidence="10" type="ORF">MPL3365_190193</name>
</gene>
<dbReference type="SUPFAM" id="SSF55931">
    <property type="entry name" value="Glutamine synthetase/guanido kinase"/>
    <property type="match status" value="1"/>
</dbReference>
<keyword evidence="6" id="KW-0535">Nitrogen fixation</keyword>
<comment type="similarity">
    <text evidence="7 8">Belongs to the glutamine synthetase family.</text>
</comment>
<reference evidence="10 11" key="1">
    <citation type="submission" date="2014-08" db="EMBL/GenBank/DDBJ databases">
        <authorList>
            <person name="Moulin Lionel"/>
        </authorList>
    </citation>
    <scope>NUCLEOTIDE SEQUENCE [LARGE SCALE GENOMIC DNA]</scope>
</reference>
<dbReference type="PANTHER" id="PTHR43785:SF12">
    <property type="entry name" value="TYPE-1 GLUTAMINE SYNTHETASE 2"/>
    <property type="match status" value="1"/>
</dbReference>
<evidence type="ECO:0000256" key="5">
    <source>
        <dbReference type="ARBA" id="ARBA00022840"/>
    </source>
</evidence>
<dbReference type="InterPro" id="IPR036651">
    <property type="entry name" value="Gln_synt_N_sf"/>
</dbReference>
<evidence type="ECO:0000259" key="9">
    <source>
        <dbReference type="PROSITE" id="PS51987"/>
    </source>
</evidence>
<organism evidence="10 11">
    <name type="scientific">Mesorhizobium plurifarium</name>
    <dbReference type="NCBI Taxonomy" id="69974"/>
    <lineage>
        <taxon>Bacteria</taxon>
        <taxon>Pseudomonadati</taxon>
        <taxon>Pseudomonadota</taxon>
        <taxon>Alphaproteobacteria</taxon>
        <taxon>Hyphomicrobiales</taxon>
        <taxon>Phyllobacteriaceae</taxon>
        <taxon>Mesorhizobium</taxon>
    </lineage>
</organism>
<proteinExistence type="inferred from homology"/>
<dbReference type="Proteomes" id="UP000046122">
    <property type="component" value="Unassembled WGS sequence"/>
</dbReference>
<feature type="domain" description="GS catalytic" evidence="9">
    <location>
        <begin position="126"/>
        <end position="459"/>
    </location>
</feature>
<evidence type="ECO:0000313" key="11">
    <source>
        <dbReference type="Proteomes" id="UP000046122"/>
    </source>
</evidence>
<dbReference type="InterPro" id="IPR014746">
    <property type="entry name" value="Gln_synth/guanido_kin_cat_dom"/>
</dbReference>